<dbReference type="InterPro" id="IPR001633">
    <property type="entry name" value="EAL_dom"/>
</dbReference>
<dbReference type="SUPFAM" id="SSF141868">
    <property type="entry name" value="EAL domain-like"/>
    <property type="match status" value="1"/>
</dbReference>
<dbReference type="PROSITE" id="PS50883">
    <property type="entry name" value="EAL"/>
    <property type="match status" value="1"/>
</dbReference>
<dbReference type="Pfam" id="PF00563">
    <property type="entry name" value="EAL"/>
    <property type="match status" value="1"/>
</dbReference>
<feature type="domain" description="EAL" evidence="1">
    <location>
        <begin position="1"/>
        <end position="47"/>
    </location>
</feature>
<dbReference type="EMBL" id="FPHM01000240">
    <property type="protein sequence ID" value="SFV71404.1"/>
    <property type="molecule type" value="Genomic_DNA"/>
</dbReference>
<evidence type="ECO:0000259" key="1">
    <source>
        <dbReference type="PROSITE" id="PS50883"/>
    </source>
</evidence>
<proteinExistence type="predicted"/>
<gene>
    <name evidence="2" type="ORF">MNB_SV-13-745</name>
</gene>
<dbReference type="Gene3D" id="3.20.20.450">
    <property type="entry name" value="EAL domain"/>
    <property type="match status" value="1"/>
</dbReference>
<name>A0A1W1D005_9ZZZZ</name>
<protein>
    <recommendedName>
        <fullName evidence="1">EAL domain-containing protein</fullName>
    </recommendedName>
</protein>
<dbReference type="AlphaFoldDB" id="A0A1W1D005"/>
<organism evidence="2">
    <name type="scientific">hydrothermal vent metagenome</name>
    <dbReference type="NCBI Taxonomy" id="652676"/>
    <lineage>
        <taxon>unclassified sequences</taxon>
        <taxon>metagenomes</taxon>
        <taxon>ecological metagenomes</taxon>
    </lineage>
</organism>
<evidence type="ECO:0000313" key="2">
    <source>
        <dbReference type="EMBL" id="SFV71404.1"/>
    </source>
</evidence>
<dbReference type="InterPro" id="IPR035919">
    <property type="entry name" value="EAL_sf"/>
</dbReference>
<sequence length="47" mass="5470">MAKELDCEVIAEFVSEEKIFMLLKDIGIQYVQGHYLGKPQTLSYYLD</sequence>
<reference evidence="2" key="1">
    <citation type="submission" date="2016-10" db="EMBL/GenBank/DDBJ databases">
        <authorList>
            <person name="de Groot N.N."/>
        </authorList>
    </citation>
    <scope>NUCLEOTIDE SEQUENCE</scope>
</reference>
<accession>A0A1W1D005</accession>